<dbReference type="PANTHER" id="PTHR34310">
    <property type="entry name" value="DUF427 DOMAIN PROTEIN (AFU_ORTHOLOGUE AFUA_3G02220)"/>
    <property type="match status" value="1"/>
</dbReference>
<dbReference type="AlphaFoldDB" id="U4L6U6"/>
<organism evidence="2 3">
    <name type="scientific">Pyronema omphalodes (strain CBS 100304)</name>
    <name type="common">Pyronema confluens</name>
    <dbReference type="NCBI Taxonomy" id="1076935"/>
    <lineage>
        <taxon>Eukaryota</taxon>
        <taxon>Fungi</taxon>
        <taxon>Dikarya</taxon>
        <taxon>Ascomycota</taxon>
        <taxon>Pezizomycotina</taxon>
        <taxon>Pezizomycetes</taxon>
        <taxon>Pezizales</taxon>
        <taxon>Pyronemataceae</taxon>
        <taxon>Pyronema</taxon>
    </lineage>
</organism>
<name>U4L6U6_PYROM</name>
<proteinExistence type="predicted"/>
<accession>U4L6U6</accession>
<evidence type="ECO:0000313" key="2">
    <source>
        <dbReference type="EMBL" id="CCX08315.1"/>
    </source>
</evidence>
<dbReference type="InterPro" id="IPR007361">
    <property type="entry name" value="DUF427"/>
</dbReference>
<dbReference type="Gene3D" id="2.170.150.40">
    <property type="entry name" value="Domain of unknown function (DUF427)"/>
    <property type="match status" value="1"/>
</dbReference>
<feature type="domain" description="DUF427" evidence="1">
    <location>
        <begin position="7"/>
        <end position="90"/>
    </location>
</feature>
<dbReference type="PANTHER" id="PTHR34310:SF5">
    <property type="entry name" value="DUF427 DOMAIN PROTEIN (AFU_ORTHOLOGUE AFUA_3G02220)"/>
    <property type="match status" value="1"/>
</dbReference>
<reference evidence="2 3" key="1">
    <citation type="journal article" date="2013" name="PLoS Genet.">
        <title>The genome and development-dependent transcriptomes of Pyronema confluens: a window into fungal evolution.</title>
        <authorList>
            <person name="Traeger S."/>
            <person name="Altegoer F."/>
            <person name="Freitag M."/>
            <person name="Gabaldon T."/>
            <person name="Kempken F."/>
            <person name="Kumar A."/>
            <person name="Marcet-Houben M."/>
            <person name="Poggeler S."/>
            <person name="Stajich J.E."/>
            <person name="Nowrousian M."/>
        </authorList>
    </citation>
    <scope>NUCLEOTIDE SEQUENCE [LARGE SCALE GENOMIC DNA]</scope>
    <source>
        <strain evidence="3">CBS 100304</strain>
        <tissue evidence="2">Vegetative mycelium</tissue>
    </source>
</reference>
<dbReference type="Proteomes" id="UP000018144">
    <property type="component" value="Unassembled WGS sequence"/>
</dbReference>
<dbReference type="STRING" id="1076935.U4L6U6"/>
<dbReference type="eggNOG" id="ENOG502S7EG">
    <property type="taxonomic scope" value="Eukaryota"/>
</dbReference>
<dbReference type="EMBL" id="HF935408">
    <property type="protein sequence ID" value="CCX08315.1"/>
    <property type="molecule type" value="Genomic_DNA"/>
</dbReference>
<dbReference type="Pfam" id="PF04248">
    <property type="entry name" value="NTP_transf_9"/>
    <property type="match status" value="1"/>
</dbReference>
<dbReference type="InterPro" id="IPR038694">
    <property type="entry name" value="DUF427_sf"/>
</dbReference>
<dbReference type="OrthoDB" id="18996at2759"/>
<keyword evidence="3" id="KW-1185">Reference proteome</keyword>
<evidence type="ECO:0000313" key="3">
    <source>
        <dbReference type="Proteomes" id="UP000018144"/>
    </source>
</evidence>
<dbReference type="OMA" id="KGYASYW"/>
<protein>
    <recommendedName>
        <fullName evidence="1">DUF427 domain-containing protein</fullName>
    </recommendedName>
</protein>
<gene>
    <name evidence="2" type="ORF">PCON_07908</name>
</gene>
<sequence length="120" mass="13464">MAPTAIAKVNGTVIAESALYEKVEGNVYFPPAAIDYAYLTPSKTTTHCAWKGQASYYNIVVDGTTIEDGAWYYPNPTDKFLHCKDFVSFCTYAPLMLVMRRVPLRFHKNKPDMSITTIAE</sequence>
<evidence type="ECO:0000259" key="1">
    <source>
        <dbReference type="Pfam" id="PF04248"/>
    </source>
</evidence>